<dbReference type="Pfam" id="PF00060">
    <property type="entry name" value="Lig_chan"/>
    <property type="match status" value="1"/>
</dbReference>
<dbReference type="FunFam" id="3.40.190.10:FF:000060">
    <property type="entry name" value="Glutamate receptor ionotropic, kainate 1"/>
    <property type="match status" value="1"/>
</dbReference>
<organism evidence="24 25">
    <name type="scientific">Plakobranchus ocellatus</name>
    <dbReference type="NCBI Taxonomy" id="259542"/>
    <lineage>
        <taxon>Eukaryota</taxon>
        <taxon>Metazoa</taxon>
        <taxon>Spiralia</taxon>
        <taxon>Lophotrochozoa</taxon>
        <taxon>Mollusca</taxon>
        <taxon>Gastropoda</taxon>
        <taxon>Heterobranchia</taxon>
        <taxon>Euthyneura</taxon>
        <taxon>Panpulmonata</taxon>
        <taxon>Sacoglossa</taxon>
        <taxon>Placobranchoidea</taxon>
        <taxon>Plakobranchidae</taxon>
        <taxon>Plakobranchus</taxon>
    </lineage>
</organism>
<dbReference type="InterPro" id="IPR001828">
    <property type="entry name" value="ANF_lig-bd_rcpt"/>
</dbReference>
<keyword evidence="8" id="KW-0406">Ion transport</keyword>
<feature type="domain" description="Ionotropic glutamate receptor C-terminal" evidence="22">
    <location>
        <begin position="415"/>
        <end position="776"/>
    </location>
</feature>
<evidence type="ECO:0000256" key="7">
    <source>
        <dbReference type="ARBA" id="ARBA00023018"/>
    </source>
</evidence>
<evidence type="ECO:0000256" key="3">
    <source>
        <dbReference type="ARBA" id="ARBA00022475"/>
    </source>
</evidence>
<keyword evidence="3" id="KW-1003">Cell membrane</keyword>
<dbReference type="Gene3D" id="1.10.287.70">
    <property type="match status" value="1"/>
</dbReference>
<keyword evidence="12" id="KW-0628">Postsynaptic cell membrane</keyword>
<dbReference type="FunFam" id="1.10.287.70:FF:000064">
    <property type="entry name" value="Glutamate receptor ionotropic, kainate"/>
    <property type="match status" value="1"/>
</dbReference>
<evidence type="ECO:0000256" key="21">
    <source>
        <dbReference type="SAM" id="SignalP"/>
    </source>
</evidence>
<dbReference type="PRINTS" id="PR00177">
    <property type="entry name" value="NMDARECEPTOR"/>
</dbReference>
<evidence type="ECO:0000313" key="24">
    <source>
        <dbReference type="EMBL" id="GFO27215.1"/>
    </source>
</evidence>
<dbReference type="InterPro" id="IPR001508">
    <property type="entry name" value="Iono_Glu_rcpt_met"/>
</dbReference>
<keyword evidence="13" id="KW-1071">Ligand-gated ion channel</keyword>
<name>A0AAV4C692_9GAST</name>
<dbReference type="GO" id="GO:0004888">
    <property type="term" value="F:transmembrane signaling receptor activity"/>
    <property type="evidence" value="ECO:0007669"/>
    <property type="project" value="UniProtKB-ARBA"/>
</dbReference>
<keyword evidence="6 20" id="KW-1133">Transmembrane helix</keyword>
<dbReference type="Gene3D" id="3.40.190.10">
    <property type="entry name" value="Periplasmic binding protein-like II"/>
    <property type="match status" value="1"/>
</dbReference>
<feature type="transmembrane region" description="Helical" evidence="20">
    <location>
        <begin position="614"/>
        <end position="636"/>
    </location>
</feature>
<feature type="transmembrane region" description="Helical" evidence="20">
    <location>
        <begin position="538"/>
        <end position="557"/>
    </location>
</feature>
<protein>
    <recommendedName>
        <fullName evidence="16">Glutamate receptor 1</fullName>
    </recommendedName>
</protein>
<dbReference type="CDD" id="cd06382">
    <property type="entry name" value="PBP1_iGluR_Kainate"/>
    <property type="match status" value="1"/>
</dbReference>
<comment type="subcellular location">
    <subcellularLocation>
        <location evidence="15">Postsynaptic cell membrane</location>
        <topology evidence="15">Multi-pass membrane protein</topology>
    </subcellularLocation>
</comment>
<evidence type="ECO:0000256" key="10">
    <source>
        <dbReference type="ARBA" id="ARBA00023170"/>
    </source>
</evidence>
<evidence type="ECO:0000256" key="5">
    <source>
        <dbReference type="ARBA" id="ARBA00022729"/>
    </source>
</evidence>
<keyword evidence="11" id="KW-0325">Glycoprotein</keyword>
<evidence type="ECO:0000256" key="20">
    <source>
        <dbReference type="SAM" id="Phobius"/>
    </source>
</evidence>
<dbReference type="GO" id="GO:0045211">
    <property type="term" value="C:postsynaptic membrane"/>
    <property type="evidence" value="ECO:0007669"/>
    <property type="project" value="UniProtKB-SubCell"/>
</dbReference>
<evidence type="ECO:0000256" key="11">
    <source>
        <dbReference type="ARBA" id="ARBA00023180"/>
    </source>
</evidence>
<dbReference type="InterPro" id="IPR015683">
    <property type="entry name" value="Ionotropic_Glu_rcpt"/>
</dbReference>
<dbReference type="PANTHER" id="PTHR18966">
    <property type="entry name" value="IONOTROPIC GLUTAMATE RECEPTOR"/>
    <property type="match status" value="1"/>
</dbReference>
<dbReference type="InterPro" id="IPR028082">
    <property type="entry name" value="Peripla_BP_I"/>
</dbReference>
<evidence type="ECO:0000256" key="16">
    <source>
        <dbReference type="ARBA" id="ARBA00072754"/>
    </source>
</evidence>
<keyword evidence="5 21" id="KW-0732">Signal</keyword>
<evidence type="ECO:0000259" key="23">
    <source>
        <dbReference type="SMART" id="SM00918"/>
    </source>
</evidence>
<dbReference type="Proteomes" id="UP000735302">
    <property type="component" value="Unassembled WGS sequence"/>
</dbReference>
<evidence type="ECO:0000256" key="4">
    <source>
        <dbReference type="ARBA" id="ARBA00022692"/>
    </source>
</evidence>
<gene>
    <name evidence="24" type="ORF">PoB_005372000</name>
</gene>
<feature type="signal peptide" evidence="21">
    <location>
        <begin position="1"/>
        <end position="24"/>
    </location>
</feature>
<comment type="caution">
    <text evidence="24">The sequence shown here is derived from an EMBL/GenBank/DDBJ whole genome shotgun (WGS) entry which is preliminary data.</text>
</comment>
<feature type="binding site" evidence="17">
    <location>
        <position position="498"/>
    </location>
    <ligand>
        <name>L-glutamate</name>
        <dbReference type="ChEBI" id="CHEBI:29985"/>
    </ligand>
</feature>
<keyword evidence="10 24" id="KW-0675">Receptor</keyword>
<evidence type="ECO:0000256" key="17">
    <source>
        <dbReference type="PIRSR" id="PIRSR601508-1"/>
    </source>
</evidence>
<dbReference type="GO" id="GO:0005230">
    <property type="term" value="F:extracellular ligand-gated monoatomic ion channel activity"/>
    <property type="evidence" value="ECO:0007669"/>
    <property type="project" value="UniProtKB-ARBA"/>
</dbReference>
<evidence type="ECO:0000256" key="15">
    <source>
        <dbReference type="ARBA" id="ARBA00034104"/>
    </source>
</evidence>
<dbReference type="Pfam" id="PF01094">
    <property type="entry name" value="ANF_receptor"/>
    <property type="match status" value="1"/>
</dbReference>
<feature type="binding site" evidence="17">
    <location>
        <position position="665"/>
    </location>
    <ligand>
        <name>L-glutamate</name>
        <dbReference type="ChEBI" id="CHEBI:29985"/>
    </ligand>
</feature>
<evidence type="ECO:0000256" key="9">
    <source>
        <dbReference type="ARBA" id="ARBA00023136"/>
    </source>
</evidence>
<dbReference type="GO" id="GO:0007166">
    <property type="term" value="P:cell surface receptor signaling pathway"/>
    <property type="evidence" value="ECO:0007669"/>
    <property type="project" value="UniProtKB-ARBA"/>
</dbReference>
<evidence type="ECO:0000256" key="14">
    <source>
        <dbReference type="ARBA" id="ARBA00023303"/>
    </source>
</evidence>
<dbReference type="SUPFAM" id="SSF53850">
    <property type="entry name" value="Periplasmic binding protein-like II"/>
    <property type="match status" value="1"/>
</dbReference>
<dbReference type="Gene3D" id="3.40.50.2300">
    <property type="match status" value="2"/>
</dbReference>
<dbReference type="InterPro" id="IPR019594">
    <property type="entry name" value="Glu/Gly-bd"/>
</dbReference>
<evidence type="ECO:0000313" key="25">
    <source>
        <dbReference type="Proteomes" id="UP000735302"/>
    </source>
</evidence>
<dbReference type="InterPro" id="IPR001320">
    <property type="entry name" value="Iontro_rcpt_C"/>
</dbReference>
<dbReference type="FunFam" id="3.40.190.10:FF:000024">
    <property type="entry name" value="Glutamate receptor, ionotropic, delta 1"/>
    <property type="match status" value="1"/>
</dbReference>
<dbReference type="SMART" id="SM00079">
    <property type="entry name" value="PBPe"/>
    <property type="match status" value="1"/>
</dbReference>
<feature type="site" description="Crucial to convey clamshell closure to channel opening" evidence="18">
    <location>
        <position position="643"/>
    </location>
</feature>
<dbReference type="Pfam" id="PF10613">
    <property type="entry name" value="Lig_chan-Glu_bd"/>
    <property type="match status" value="1"/>
</dbReference>
<reference evidence="24 25" key="1">
    <citation type="journal article" date="2021" name="Elife">
        <title>Chloroplast acquisition without the gene transfer in kleptoplastic sea slugs, Plakobranchus ocellatus.</title>
        <authorList>
            <person name="Maeda T."/>
            <person name="Takahashi S."/>
            <person name="Yoshida T."/>
            <person name="Shimamura S."/>
            <person name="Takaki Y."/>
            <person name="Nagai Y."/>
            <person name="Toyoda A."/>
            <person name="Suzuki Y."/>
            <person name="Arimoto A."/>
            <person name="Ishii H."/>
            <person name="Satoh N."/>
            <person name="Nishiyama T."/>
            <person name="Hasebe M."/>
            <person name="Maruyama T."/>
            <person name="Minagawa J."/>
            <person name="Obokata J."/>
            <person name="Shigenobu S."/>
        </authorList>
    </citation>
    <scope>NUCLEOTIDE SEQUENCE [LARGE SCALE GENOMIC DNA]</scope>
</reference>
<dbReference type="SUPFAM" id="SSF53822">
    <property type="entry name" value="Periplasmic binding protein-like I"/>
    <property type="match status" value="1"/>
</dbReference>
<dbReference type="EMBL" id="BLXT01005898">
    <property type="protein sequence ID" value="GFO27215.1"/>
    <property type="molecule type" value="Genomic_DNA"/>
</dbReference>
<dbReference type="GO" id="GO:0034702">
    <property type="term" value="C:monoatomic ion channel complex"/>
    <property type="evidence" value="ECO:0007669"/>
    <property type="project" value="UniProtKB-ARBA"/>
</dbReference>
<feature type="site" description="Interaction with the cone snail toxin Con-ikot-ikot" evidence="18">
    <location>
        <position position="670"/>
    </location>
</feature>
<keyword evidence="9 20" id="KW-0472">Membrane</keyword>
<evidence type="ECO:0000256" key="13">
    <source>
        <dbReference type="ARBA" id="ARBA00023286"/>
    </source>
</evidence>
<keyword evidence="2" id="KW-0813">Transport</keyword>
<evidence type="ECO:0000256" key="1">
    <source>
        <dbReference type="ARBA" id="ARBA00008685"/>
    </source>
</evidence>
<sequence>MNFSLTLWITLTTVCIVFIQLTSSLPEKLRIGALFEKDYQGQRRALEWAVETINLNGEILPATLVLVDRDEVQAHDSFGAQRKLCRMTQEGIAAMFGPISSVAAGHVQAVCNSFEIPHLQWRWDPRDTRDYFSVSLYPHYLTLSSAYKDLIEHWEWKRFTVLYEHNEGLTRVQEVFKLNGPNPPQITVRKMELVDNDYVVMLKQLKSNGEYRFIVDCDIKTVHTFLKAALKIEMISNQFHYLFTTLDLQLIDLSEFKYSKGNITAFRLIDPDLPKVIRIRSDWLVRFENGYDSALMGYREIATETALAYDAYELFARALHTFSDAGEVNTASLPCDKVHTWRFGNSLRNYMMSTKFDGLSGLVKFKDGQRVDFNLDVMYLTEDGLQKGGRWDRTHKLNMSLEREIPIDTSPDGNHYIVATYLAEPYVIVNTSSPSGYWGFCVELLDHIAKAKNFTYEIRVEKSVGKKFDNGSWDGVMGALIKKKAQIGIGDLTINLDREKHVDFTKPFLTLGITILYRKPAPKALNLFSFLKPLSVDVWVYMIAAYLCVSFMLFVIARFSPYEWCNPHPCNPDTDEVENQFTVMNSLWFTIGSLMQQGCEIAPRALSTRMVAGMWWFFTLIMISSYTANLAAFLTVERMVSDINSAEDLAKQTKIKYGTYDGGATMDFFKNNRFTLFARMWNFMNSTPEESFVKNLTQAVTRVQTGTYAYMTESTTADYVVHRNCTLMSVGGLLDSKGYGFATPQGSPIREHLTEGILYLQERQIISELRTKWWEEELGGGKCQVSEGGVAGKAAELGVENVGGVFVVLMGGVVVGFFVSVCEFVWKARKNARKVKQTLCSEMSEEFRFAVRCLGPKKSNNEPPDEVMDNGLQFMPLTGYPPNHQHGKEVYA</sequence>
<feature type="domain" description="Ionotropic glutamate receptor L-glutamate and glycine-binding" evidence="23">
    <location>
        <begin position="425"/>
        <end position="482"/>
    </location>
</feature>
<keyword evidence="7" id="KW-0770">Synapse</keyword>
<accession>A0AAV4C692</accession>
<evidence type="ECO:0000256" key="18">
    <source>
        <dbReference type="PIRSR" id="PIRSR601508-2"/>
    </source>
</evidence>
<feature type="binding site" evidence="17">
    <location>
        <position position="713"/>
    </location>
    <ligand>
        <name>L-glutamate</name>
        <dbReference type="ChEBI" id="CHEBI:29985"/>
    </ligand>
</feature>
<evidence type="ECO:0000256" key="6">
    <source>
        <dbReference type="ARBA" id="ARBA00022989"/>
    </source>
</evidence>
<evidence type="ECO:0000256" key="8">
    <source>
        <dbReference type="ARBA" id="ARBA00023065"/>
    </source>
</evidence>
<proteinExistence type="inferred from homology"/>
<evidence type="ECO:0000259" key="22">
    <source>
        <dbReference type="SMART" id="SM00079"/>
    </source>
</evidence>
<keyword evidence="25" id="KW-1185">Reference proteome</keyword>
<dbReference type="SMART" id="SM00918">
    <property type="entry name" value="Lig_chan-Glu_bd"/>
    <property type="match status" value="1"/>
</dbReference>
<evidence type="ECO:0000256" key="19">
    <source>
        <dbReference type="PIRSR" id="PIRSR601508-3"/>
    </source>
</evidence>
<feature type="transmembrane region" description="Helical" evidence="20">
    <location>
        <begin position="805"/>
        <end position="826"/>
    </location>
</feature>
<feature type="binding site" evidence="17">
    <location>
        <position position="493"/>
    </location>
    <ligand>
        <name>L-glutamate</name>
        <dbReference type="ChEBI" id="CHEBI:29985"/>
    </ligand>
</feature>
<feature type="chain" id="PRO_5043629616" description="Glutamate receptor 1" evidence="21">
    <location>
        <begin position="25"/>
        <end position="892"/>
    </location>
</feature>
<feature type="disulfide bond" evidence="19">
    <location>
        <begin position="725"/>
        <end position="783"/>
    </location>
</feature>
<keyword evidence="19" id="KW-1015">Disulfide bond</keyword>
<comment type="similarity">
    <text evidence="1">Belongs to the glutamate-gated ion channel (TC 1.A.10.1) family.</text>
</comment>
<keyword evidence="14" id="KW-0407">Ion channel</keyword>
<evidence type="ECO:0000256" key="2">
    <source>
        <dbReference type="ARBA" id="ARBA00022448"/>
    </source>
</evidence>
<evidence type="ECO:0000256" key="12">
    <source>
        <dbReference type="ARBA" id="ARBA00023257"/>
    </source>
</evidence>
<dbReference type="AlphaFoldDB" id="A0AAV4C692"/>
<keyword evidence="4 20" id="KW-0812">Transmembrane</keyword>